<dbReference type="GO" id="GO:0005524">
    <property type="term" value="F:ATP binding"/>
    <property type="evidence" value="ECO:0007669"/>
    <property type="project" value="UniProtKB-KW"/>
</dbReference>
<dbReference type="SUPFAM" id="SSF55874">
    <property type="entry name" value="ATPase domain of HSP90 chaperone/DNA topoisomerase II/histidine kinase"/>
    <property type="match status" value="1"/>
</dbReference>
<feature type="transmembrane region" description="Helical" evidence="8">
    <location>
        <begin position="41"/>
        <end position="59"/>
    </location>
</feature>
<keyword evidence="11" id="KW-1185">Reference proteome</keyword>
<dbReference type="STRING" id="272942.RCAP_rcc02294"/>
<evidence type="ECO:0000256" key="3">
    <source>
        <dbReference type="ARBA" id="ARBA00022553"/>
    </source>
</evidence>
<dbReference type="AlphaFoldDB" id="D5AL34"/>
<dbReference type="eggNOG" id="COG3920">
    <property type="taxonomic scope" value="Bacteria"/>
</dbReference>
<dbReference type="KEGG" id="rcp:RCAP_rcc02294"/>
<keyword evidence="6 10" id="KW-0418">Kinase</keyword>
<keyword evidence="8" id="KW-0472">Membrane</keyword>
<comment type="catalytic activity">
    <reaction evidence="1">
        <text>ATP + protein L-histidine = ADP + protein N-phospho-L-histidine.</text>
        <dbReference type="EC" id="2.7.13.3"/>
    </reaction>
</comment>
<keyword evidence="8" id="KW-1133">Transmembrane helix</keyword>
<dbReference type="InterPro" id="IPR036890">
    <property type="entry name" value="HATPase_C_sf"/>
</dbReference>
<evidence type="ECO:0000256" key="1">
    <source>
        <dbReference type="ARBA" id="ARBA00000085"/>
    </source>
</evidence>
<keyword evidence="4 10" id="KW-0808">Transferase</keyword>
<evidence type="ECO:0000313" key="11">
    <source>
        <dbReference type="Proteomes" id="UP000002361"/>
    </source>
</evidence>
<dbReference type="Gene3D" id="3.30.565.10">
    <property type="entry name" value="Histidine kinase-like ATPase, C-terminal domain"/>
    <property type="match status" value="1"/>
</dbReference>
<evidence type="ECO:0000259" key="9">
    <source>
        <dbReference type="PROSITE" id="PS50109"/>
    </source>
</evidence>
<dbReference type="PANTHER" id="PTHR41523:SF8">
    <property type="entry name" value="ETHYLENE RESPONSE SENSOR PROTEIN"/>
    <property type="match status" value="1"/>
</dbReference>
<dbReference type="InterPro" id="IPR003594">
    <property type="entry name" value="HATPase_dom"/>
</dbReference>
<protein>
    <recommendedName>
        <fullName evidence="2">histidine kinase</fullName>
        <ecNumber evidence="2">2.7.13.3</ecNumber>
    </recommendedName>
</protein>
<dbReference type="Pfam" id="PF02518">
    <property type="entry name" value="HATPase_c"/>
    <property type="match status" value="1"/>
</dbReference>
<dbReference type="InterPro" id="IPR005467">
    <property type="entry name" value="His_kinase_dom"/>
</dbReference>
<dbReference type="Proteomes" id="UP000002361">
    <property type="component" value="Chromosome"/>
</dbReference>
<reference evidence="10 11" key="2">
    <citation type="journal article" date="2010" name="J. Bacteriol.">
        <title>Complete genome sequence of the photosynthetic purple nonsulfur bacterium Rhodobacter capsulatus SB 1003.</title>
        <authorList>
            <person name="Strnad H."/>
            <person name="Lapidus A."/>
            <person name="Paces J."/>
            <person name="Ulbrich P."/>
            <person name="Vlcek C."/>
            <person name="Paces V."/>
            <person name="Haselkorn R."/>
        </authorList>
    </citation>
    <scope>NUCLEOTIDE SEQUENCE [LARGE SCALE GENOMIC DNA]</scope>
    <source>
        <strain evidence="11">ATCC BAA-309 / NBRC 16581 / SB1003</strain>
    </source>
</reference>
<dbReference type="Pfam" id="PF07568">
    <property type="entry name" value="HisKA_2"/>
    <property type="match status" value="1"/>
</dbReference>
<proteinExistence type="predicted"/>
<dbReference type="HOGENOM" id="CLU_000445_114_57_5"/>
<dbReference type="RefSeq" id="WP_013068003.1">
    <property type="nucleotide sequence ID" value="NC_014034.1"/>
</dbReference>
<dbReference type="PROSITE" id="PS50109">
    <property type="entry name" value="HIS_KIN"/>
    <property type="match status" value="1"/>
</dbReference>
<feature type="transmembrane region" description="Helical" evidence="8">
    <location>
        <begin position="66"/>
        <end position="85"/>
    </location>
</feature>
<keyword evidence="5" id="KW-0547">Nucleotide-binding</keyword>
<feature type="transmembrane region" description="Helical" evidence="8">
    <location>
        <begin position="16"/>
        <end position="35"/>
    </location>
</feature>
<dbReference type="InterPro" id="IPR011495">
    <property type="entry name" value="Sig_transdc_His_kin_sub2_dim/P"/>
</dbReference>
<dbReference type="EC" id="2.7.13.3" evidence="2"/>
<evidence type="ECO:0000313" key="10">
    <source>
        <dbReference type="EMBL" id="ADE86024.1"/>
    </source>
</evidence>
<keyword evidence="7" id="KW-0067">ATP-binding</keyword>
<accession>D5AL34</accession>
<dbReference type="GO" id="GO:0004673">
    <property type="term" value="F:protein histidine kinase activity"/>
    <property type="evidence" value="ECO:0007669"/>
    <property type="project" value="UniProtKB-EC"/>
</dbReference>
<name>D5AL34_RHOCB</name>
<evidence type="ECO:0000256" key="6">
    <source>
        <dbReference type="ARBA" id="ARBA00022777"/>
    </source>
</evidence>
<dbReference type="EMBL" id="CP001312">
    <property type="protein sequence ID" value="ADE86024.1"/>
    <property type="molecule type" value="Genomic_DNA"/>
</dbReference>
<feature type="transmembrane region" description="Helical" evidence="8">
    <location>
        <begin position="97"/>
        <end position="117"/>
    </location>
</feature>
<keyword evidence="3" id="KW-0597">Phosphoprotein</keyword>
<evidence type="ECO:0000256" key="4">
    <source>
        <dbReference type="ARBA" id="ARBA00022679"/>
    </source>
</evidence>
<dbReference type="GeneID" id="31491132"/>
<evidence type="ECO:0000256" key="8">
    <source>
        <dbReference type="SAM" id="Phobius"/>
    </source>
</evidence>
<dbReference type="SMART" id="SM00387">
    <property type="entry name" value="HATPase_c"/>
    <property type="match status" value="1"/>
</dbReference>
<dbReference type="OrthoDB" id="9816309at2"/>
<sequence length="335" mass="36035">MKLLRALTNRPRGPTVEWGGSALAFSLAFALRFALEGSLPPGYPFLTFFPLVFLVGFFLSTRAGILTALVSGGVAYAFFVTPGGLRAPSGPDLVAMTFYGFIVATGLLLIHLMRVALRKLDLERAASAQMAEQNRLMFHELQHRVSNNLQVIGAILRMEERKMRDPEGRQALRAAASRLGVIAAVQRQLHDPARQVTEIGALMRATLPEIVAGATLQDRVRLEFDLEPLPVPADQASPVALIAVEMVSNALEHALPACGRLTVTLRTRVAGGMAELDILDDGRGLPEGFDATTASSLGLRLAQQFSAQLNGTLEFSRREGGGTRVALRFPLGVAG</sequence>
<evidence type="ECO:0000256" key="5">
    <source>
        <dbReference type="ARBA" id="ARBA00022741"/>
    </source>
</evidence>
<evidence type="ECO:0000256" key="7">
    <source>
        <dbReference type="ARBA" id="ARBA00022840"/>
    </source>
</evidence>
<keyword evidence="8" id="KW-0812">Transmembrane</keyword>
<organism evidence="10 11">
    <name type="scientific">Rhodobacter capsulatus (strain ATCC BAA-309 / NBRC 16581 / SB1003)</name>
    <dbReference type="NCBI Taxonomy" id="272942"/>
    <lineage>
        <taxon>Bacteria</taxon>
        <taxon>Pseudomonadati</taxon>
        <taxon>Pseudomonadota</taxon>
        <taxon>Alphaproteobacteria</taxon>
        <taxon>Rhodobacterales</taxon>
        <taxon>Rhodobacter group</taxon>
        <taxon>Rhodobacter</taxon>
    </lineage>
</organism>
<dbReference type="PANTHER" id="PTHR41523">
    <property type="entry name" value="TWO-COMPONENT SYSTEM SENSOR PROTEIN"/>
    <property type="match status" value="1"/>
</dbReference>
<reference key="1">
    <citation type="submission" date="2008-12" db="EMBL/GenBank/DDBJ databases">
        <title>Complete genome sequence of Rhodobacter capsulatus SB1003.</title>
        <authorList>
            <person name="Strnad H."/>
            <person name="Lapidus A."/>
            <person name="Vlcek C."/>
            <person name="Ulbrich P."/>
            <person name="Paces J."/>
            <person name="Maltsev N."/>
            <person name="Kumar V."/>
            <person name="Kogan Y."/>
            <person name="Milgram A."/>
            <person name="Rebrekov D."/>
            <person name="Mazur M."/>
            <person name="Cox R."/>
            <person name="Kyrpides N."/>
            <person name="Kolar M."/>
            <person name="Sachova J."/>
            <person name="Ridl J."/>
            <person name="Ivanova N."/>
            <person name="Kapatral V."/>
            <person name="Los T."/>
            <person name="Lykidis A."/>
            <person name="Mikhailova N."/>
            <person name="Reznik G."/>
            <person name="Vasieva O."/>
            <person name="Fonstein M."/>
            <person name="Paces V."/>
            <person name="Haselkorn R."/>
        </authorList>
    </citation>
    <scope>NUCLEOTIDE SEQUENCE</scope>
    <source>
        <strain>SB1003</strain>
    </source>
</reference>
<gene>
    <name evidence="10" type="ordered locus">RCAP_rcc02294</name>
</gene>
<feature type="domain" description="Histidine kinase" evidence="9">
    <location>
        <begin position="140"/>
        <end position="333"/>
    </location>
</feature>
<evidence type="ECO:0000256" key="2">
    <source>
        <dbReference type="ARBA" id="ARBA00012438"/>
    </source>
</evidence>